<dbReference type="AlphaFoldDB" id="A0A1M6KRK8"/>
<sequence>MVVTDILQAKCPKCGKGNIFDSKGNALLFKMPVMDKRCKECDYKFEVEPGFFFGAMFVSYALACAQMIASLVITWGILEIPVIYMFLCVVLMAFFTSALNFRLSRSIWIYMFYKDR</sequence>
<protein>
    <recommendedName>
        <fullName evidence="4">DUF983 domain-containing protein</fullName>
    </recommendedName>
</protein>
<dbReference type="InterPro" id="IPR009325">
    <property type="entry name" value="DUF983"/>
</dbReference>
<reference evidence="2 3" key="1">
    <citation type="submission" date="2016-11" db="EMBL/GenBank/DDBJ databases">
        <authorList>
            <person name="Jaros S."/>
            <person name="Januszkiewicz K."/>
            <person name="Wedrychowicz H."/>
        </authorList>
    </citation>
    <scope>NUCLEOTIDE SEQUENCE [LARGE SCALE GENOMIC DNA]</scope>
    <source>
        <strain evidence="2 3">CGMCC 1.8863</strain>
    </source>
</reference>
<keyword evidence="1" id="KW-0812">Transmembrane</keyword>
<evidence type="ECO:0000256" key="1">
    <source>
        <dbReference type="SAM" id="Phobius"/>
    </source>
</evidence>
<evidence type="ECO:0000313" key="3">
    <source>
        <dbReference type="Proteomes" id="UP000184231"/>
    </source>
</evidence>
<keyword evidence="1" id="KW-1133">Transmembrane helix</keyword>
<proteinExistence type="predicted"/>
<accession>A0A1M6KRK8</accession>
<keyword evidence="1" id="KW-0472">Membrane</keyword>
<feature type="transmembrane region" description="Helical" evidence="1">
    <location>
        <begin position="83"/>
        <end position="101"/>
    </location>
</feature>
<evidence type="ECO:0008006" key="4">
    <source>
        <dbReference type="Google" id="ProtNLM"/>
    </source>
</evidence>
<dbReference type="STRING" id="558155.SAMN04487911_12734"/>
<organism evidence="2 3">
    <name type="scientific">Arenibacter nanhaiticus</name>
    <dbReference type="NCBI Taxonomy" id="558155"/>
    <lineage>
        <taxon>Bacteria</taxon>
        <taxon>Pseudomonadati</taxon>
        <taxon>Bacteroidota</taxon>
        <taxon>Flavobacteriia</taxon>
        <taxon>Flavobacteriales</taxon>
        <taxon>Flavobacteriaceae</taxon>
        <taxon>Arenibacter</taxon>
    </lineage>
</organism>
<dbReference type="EMBL" id="FQYX01000027">
    <property type="protein sequence ID" value="SHJ61575.1"/>
    <property type="molecule type" value="Genomic_DNA"/>
</dbReference>
<dbReference type="Proteomes" id="UP000184231">
    <property type="component" value="Unassembled WGS sequence"/>
</dbReference>
<name>A0A1M6KRK8_9FLAO</name>
<feature type="transmembrane region" description="Helical" evidence="1">
    <location>
        <begin position="51"/>
        <end position="77"/>
    </location>
</feature>
<evidence type="ECO:0000313" key="2">
    <source>
        <dbReference type="EMBL" id="SHJ61575.1"/>
    </source>
</evidence>
<keyword evidence="3" id="KW-1185">Reference proteome</keyword>
<gene>
    <name evidence="2" type="ORF">SAMN04487911_12734</name>
</gene>
<dbReference type="Pfam" id="PF06170">
    <property type="entry name" value="DUF983"/>
    <property type="match status" value="1"/>
</dbReference>